<dbReference type="GO" id="GO:0003723">
    <property type="term" value="F:RNA binding"/>
    <property type="evidence" value="ECO:0007669"/>
    <property type="project" value="UniProtKB-KW"/>
</dbReference>
<organism evidence="12 13">
    <name type="scientific">Amphiplicatus metriothermophilus</name>
    <dbReference type="NCBI Taxonomy" id="1519374"/>
    <lineage>
        <taxon>Bacteria</taxon>
        <taxon>Pseudomonadati</taxon>
        <taxon>Pseudomonadota</taxon>
        <taxon>Alphaproteobacteria</taxon>
        <taxon>Parvularculales</taxon>
        <taxon>Parvularculaceae</taxon>
        <taxon>Amphiplicatus</taxon>
    </lineage>
</organism>
<evidence type="ECO:0000256" key="9">
    <source>
        <dbReference type="ARBA" id="ARBA00022884"/>
    </source>
</evidence>
<dbReference type="Gene3D" id="2.40.50.140">
    <property type="entry name" value="Nucleic acid-binding proteins"/>
    <property type="match status" value="1"/>
</dbReference>
<proteinExistence type="predicted"/>
<evidence type="ECO:0000313" key="12">
    <source>
        <dbReference type="EMBL" id="SNT73355.1"/>
    </source>
</evidence>
<dbReference type="SUPFAM" id="SSF50249">
    <property type="entry name" value="Nucleic acid-binding proteins"/>
    <property type="match status" value="1"/>
</dbReference>
<dbReference type="EMBL" id="FZQA01000003">
    <property type="protein sequence ID" value="SNT73355.1"/>
    <property type="molecule type" value="Genomic_DNA"/>
</dbReference>
<dbReference type="PROSITE" id="PS50126">
    <property type="entry name" value="S1"/>
    <property type="match status" value="1"/>
</dbReference>
<dbReference type="OrthoDB" id="9804278at2"/>
<dbReference type="GO" id="GO:0046872">
    <property type="term" value="F:metal ion binding"/>
    <property type="evidence" value="ECO:0007669"/>
    <property type="project" value="UniProtKB-KW"/>
</dbReference>
<dbReference type="InterPro" id="IPR012340">
    <property type="entry name" value="NA-bd_OB-fold"/>
</dbReference>
<evidence type="ECO:0000259" key="11">
    <source>
        <dbReference type="PROSITE" id="PS50126"/>
    </source>
</evidence>
<evidence type="ECO:0000256" key="3">
    <source>
        <dbReference type="ARBA" id="ARBA00022519"/>
    </source>
</evidence>
<dbReference type="InterPro" id="IPR004659">
    <property type="entry name" value="RNase_E/G"/>
</dbReference>
<keyword evidence="10" id="KW-0472">Membrane</keyword>
<keyword evidence="6" id="KW-0255">Endonuclease</keyword>
<evidence type="ECO:0000256" key="4">
    <source>
        <dbReference type="ARBA" id="ARBA00022722"/>
    </source>
</evidence>
<comment type="cofactor">
    <cofactor evidence="1">
        <name>Mg(2+)</name>
        <dbReference type="ChEBI" id="CHEBI:18420"/>
    </cofactor>
</comment>
<dbReference type="PANTHER" id="PTHR30001:SF1">
    <property type="entry name" value="RIBONUCLEASE E_G-LIKE PROTEIN, CHLOROPLASTIC"/>
    <property type="match status" value="1"/>
</dbReference>
<dbReference type="Pfam" id="PF10150">
    <property type="entry name" value="RNase_E_G"/>
    <property type="match status" value="1"/>
</dbReference>
<dbReference type="AlphaFoldDB" id="A0A239PSW1"/>
<keyword evidence="2" id="KW-1003">Cell membrane</keyword>
<protein>
    <submittedName>
        <fullName evidence="12">Ribonuclease, Rne/Rng family</fullName>
    </submittedName>
</protein>
<evidence type="ECO:0000256" key="1">
    <source>
        <dbReference type="ARBA" id="ARBA00001946"/>
    </source>
</evidence>
<keyword evidence="3" id="KW-0997">Cell inner membrane</keyword>
<keyword evidence="9" id="KW-0694">RNA-binding</keyword>
<dbReference type="GO" id="GO:0005737">
    <property type="term" value="C:cytoplasm"/>
    <property type="evidence" value="ECO:0007669"/>
    <property type="project" value="TreeGrafter"/>
</dbReference>
<dbReference type="InterPro" id="IPR003029">
    <property type="entry name" value="S1_domain"/>
</dbReference>
<name>A0A239PSW1_9PROT</name>
<dbReference type="InterPro" id="IPR019307">
    <property type="entry name" value="RNA-bd_AU-1/RNase_E/G"/>
</dbReference>
<dbReference type="GO" id="GO:0004540">
    <property type="term" value="F:RNA nuclease activity"/>
    <property type="evidence" value="ECO:0007669"/>
    <property type="project" value="InterPro"/>
</dbReference>
<dbReference type="RefSeq" id="WP_089412221.1">
    <property type="nucleotide sequence ID" value="NZ_FZQA01000003.1"/>
</dbReference>
<dbReference type="GO" id="GO:0016787">
    <property type="term" value="F:hydrolase activity"/>
    <property type="evidence" value="ECO:0007669"/>
    <property type="project" value="UniProtKB-KW"/>
</dbReference>
<evidence type="ECO:0000256" key="7">
    <source>
        <dbReference type="ARBA" id="ARBA00022801"/>
    </source>
</evidence>
<accession>A0A239PSW1</accession>
<dbReference type="PANTHER" id="PTHR30001">
    <property type="entry name" value="RIBONUCLEASE"/>
    <property type="match status" value="1"/>
</dbReference>
<keyword evidence="4" id="KW-0540">Nuclease</keyword>
<evidence type="ECO:0000256" key="8">
    <source>
        <dbReference type="ARBA" id="ARBA00022842"/>
    </source>
</evidence>
<keyword evidence="5" id="KW-0479">Metal-binding</keyword>
<dbReference type="Proteomes" id="UP000198346">
    <property type="component" value="Unassembled WGS sequence"/>
</dbReference>
<evidence type="ECO:0000256" key="5">
    <source>
        <dbReference type="ARBA" id="ARBA00022723"/>
    </source>
</evidence>
<reference evidence="12 13" key="1">
    <citation type="submission" date="2017-07" db="EMBL/GenBank/DDBJ databases">
        <authorList>
            <person name="Sun Z.S."/>
            <person name="Albrecht U."/>
            <person name="Echele G."/>
            <person name="Lee C.C."/>
        </authorList>
    </citation>
    <scope>NUCLEOTIDE SEQUENCE [LARGE SCALE GENOMIC DNA]</scope>
    <source>
        <strain evidence="12 13">CGMCC 1.12710</strain>
    </source>
</reference>
<keyword evidence="8" id="KW-0460">Magnesium</keyword>
<keyword evidence="7" id="KW-0378">Hydrolase</keyword>
<evidence type="ECO:0000313" key="13">
    <source>
        <dbReference type="Proteomes" id="UP000198346"/>
    </source>
</evidence>
<keyword evidence="13" id="KW-1185">Reference proteome</keyword>
<sequence length="405" mass="43126">MAAVKRRILIECGAGETRAALVFDDEPVRFWFGPARGDEALPRPAQTGDIILGRVRTISKPLRAAFVDIGEAQEGFLPLGAAEEAVEGAPVIVRVKRPAVGAKGAALSADWARDLGRGAAKALEEKSADASAPARLGALRDASMQAFMQIRPPGFEGQVFVNDVAAAQILHAQGVEILADDDRLFERCGVDETIDAALERTAALPGGAHLVIDETEGLTVVDVDAGAAADSATGHLNDKVNMAAAKALFGELSRRGIGGRIVVDFLPPSGPAARKALLGALERAREGLFSARFGRLSADGLFDMTAPRAALSLLELATEPVGAGLARTGRRFTLDWAGKTAIRALERALAVRPQARPRLLVGAALEDYLCEARPQWRERLAARHGARFEIRADDRLEERSFELVE</sequence>
<evidence type="ECO:0000256" key="10">
    <source>
        <dbReference type="ARBA" id="ARBA00023136"/>
    </source>
</evidence>
<evidence type="ECO:0000256" key="6">
    <source>
        <dbReference type="ARBA" id="ARBA00022759"/>
    </source>
</evidence>
<evidence type="ECO:0000256" key="2">
    <source>
        <dbReference type="ARBA" id="ARBA00022475"/>
    </source>
</evidence>
<feature type="domain" description="S1 motif" evidence="11">
    <location>
        <begin position="48"/>
        <end position="79"/>
    </location>
</feature>
<dbReference type="GO" id="GO:0006364">
    <property type="term" value="P:rRNA processing"/>
    <property type="evidence" value="ECO:0007669"/>
    <property type="project" value="TreeGrafter"/>
</dbReference>
<gene>
    <name evidence="12" type="ORF">SAMN06297382_1754</name>
</gene>
<dbReference type="GO" id="GO:0004519">
    <property type="term" value="F:endonuclease activity"/>
    <property type="evidence" value="ECO:0007669"/>
    <property type="project" value="UniProtKB-KW"/>
</dbReference>